<dbReference type="AlphaFoldDB" id="A0A2P6MW73"/>
<evidence type="ECO:0000313" key="1">
    <source>
        <dbReference type="EMBL" id="PRP75962.1"/>
    </source>
</evidence>
<dbReference type="InParanoid" id="A0A2P6MW73"/>
<gene>
    <name evidence="1" type="ORF">PROFUN_01678</name>
</gene>
<keyword evidence="2" id="KW-1185">Reference proteome</keyword>
<reference evidence="1 2" key="1">
    <citation type="journal article" date="2018" name="Genome Biol. Evol.">
        <title>Multiple Roots of Fruiting Body Formation in Amoebozoa.</title>
        <authorList>
            <person name="Hillmann F."/>
            <person name="Forbes G."/>
            <person name="Novohradska S."/>
            <person name="Ferling I."/>
            <person name="Riege K."/>
            <person name="Groth M."/>
            <person name="Westermann M."/>
            <person name="Marz M."/>
            <person name="Spaller T."/>
            <person name="Winckler T."/>
            <person name="Schaap P."/>
            <person name="Glockner G."/>
        </authorList>
    </citation>
    <scope>NUCLEOTIDE SEQUENCE [LARGE SCALE GENOMIC DNA]</scope>
    <source>
        <strain evidence="1 2">Jena</strain>
    </source>
</reference>
<dbReference type="EMBL" id="MDYQ01000353">
    <property type="protein sequence ID" value="PRP75962.1"/>
    <property type="molecule type" value="Genomic_DNA"/>
</dbReference>
<accession>A0A2P6MW73</accession>
<dbReference type="Proteomes" id="UP000241769">
    <property type="component" value="Unassembled WGS sequence"/>
</dbReference>
<proteinExistence type="predicted"/>
<comment type="caution">
    <text evidence="1">The sequence shown here is derived from an EMBL/GenBank/DDBJ whole genome shotgun (WGS) entry which is preliminary data.</text>
</comment>
<organism evidence="1 2">
    <name type="scientific">Planoprotostelium fungivorum</name>
    <dbReference type="NCBI Taxonomy" id="1890364"/>
    <lineage>
        <taxon>Eukaryota</taxon>
        <taxon>Amoebozoa</taxon>
        <taxon>Evosea</taxon>
        <taxon>Variosea</taxon>
        <taxon>Cavosteliida</taxon>
        <taxon>Cavosteliaceae</taxon>
        <taxon>Planoprotostelium</taxon>
    </lineage>
</organism>
<evidence type="ECO:0000313" key="2">
    <source>
        <dbReference type="Proteomes" id="UP000241769"/>
    </source>
</evidence>
<protein>
    <submittedName>
        <fullName evidence="1">Uncharacterized protein</fullName>
    </submittedName>
</protein>
<sequence>MSAVPYRMLSRYHIGESSCDKYPAAIGAKTKGEVSLRHELLPPAECHKVNGIEDGVNRGGVRVGHLDGVLGAQ</sequence>
<name>A0A2P6MW73_9EUKA</name>